<keyword evidence="9" id="KW-1185">Reference proteome</keyword>
<comment type="caution">
    <text evidence="8">The sequence shown here is derived from an EMBL/GenBank/DDBJ whole genome shotgun (WGS) entry which is preliminary data.</text>
</comment>
<evidence type="ECO:0000256" key="3">
    <source>
        <dbReference type="ARBA" id="ARBA00022729"/>
    </source>
</evidence>
<evidence type="ECO:0000256" key="1">
    <source>
        <dbReference type="ARBA" id="ARBA00004442"/>
    </source>
</evidence>
<evidence type="ECO:0000259" key="7">
    <source>
        <dbReference type="Pfam" id="PF07980"/>
    </source>
</evidence>
<dbReference type="EMBL" id="JBELPZ010000001">
    <property type="protein sequence ID" value="MFL9842838.1"/>
    <property type="molecule type" value="Genomic_DNA"/>
</dbReference>
<evidence type="ECO:0000313" key="9">
    <source>
        <dbReference type="Proteomes" id="UP001629156"/>
    </source>
</evidence>
<dbReference type="InterPro" id="IPR011990">
    <property type="entry name" value="TPR-like_helical_dom_sf"/>
</dbReference>
<evidence type="ECO:0000256" key="6">
    <source>
        <dbReference type="SAM" id="SignalP"/>
    </source>
</evidence>
<dbReference type="CDD" id="cd08977">
    <property type="entry name" value="SusD"/>
    <property type="match status" value="1"/>
</dbReference>
<feature type="signal peptide" evidence="6">
    <location>
        <begin position="1"/>
        <end position="23"/>
    </location>
</feature>
<name>A0ABW8YUS2_9FLAO</name>
<keyword evidence="5" id="KW-0998">Cell outer membrane</keyword>
<dbReference type="SUPFAM" id="SSF48452">
    <property type="entry name" value="TPR-like"/>
    <property type="match status" value="1"/>
</dbReference>
<proteinExistence type="inferred from homology"/>
<protein>
    <submittedName>
        <fullName evidence="8">RagB/SusD family nutrient uptake outer membrane protein</fullName>
    </submittedName>
</protein>
<evidence type="ECO:0000256" key="2">
    <source>
        <dbReference type="ARBA" id="ARBA00006275"/>
    </source>
</evidence>
<sequence>MKNIKVLFALLLFAGIFNSCSDAYEIVQPGELYPIDAIQNVNDMNSALISLYDQVYPDDEIAFTSYFTDETAIGIDNGGQSLPEYRFNLLATNSYVRAIWLNNYNLIVSANRIIQLSDNVVLDPESASFEDDTIEKNRILAEVRTLRALGFIQLEAYFSTDMTDDNALGVMLLDHVPSDLPNKEMLPRVENGLIYAFINEDLDFAEDNLQANSSALVTQQLVTGLRARLALYRAKYAEALTYADEVINQYPATSQGLASANSYPSIWDNSSSSEIIFGLERPSGKPGIASNWYFNEVSISGGAYMEVSRSLYNAYPNNDVRRGVVVLDGSVISPNYSTVFDYRGQDILLPGKYPGVAQLPLNNRVPVMRTAEIHLIKAEAQVGLGDLDGALTTLNFLRSRRISSGSALSAFTTQQDGFAAVLKERRLELAFEGFRYIDLHRLGTLAGVSSVDRYERDCEPYGACTLSVTDYRFTLPIPQAEINGNNVIADQQNPGY</sequence>
<organism evidence="8 9">
    <name type="scientific">Flavobacterium rhizosphaerae</name>
    <dbReference type="NCBI Taxonomy" id="3163298"/>
    <lineage>
        <taxon>Bacteria</taxon>
        <taxon>Pseudomonadati</taxon>
        <taxon>Bacteroidota</taxon>
        <taxon>Flavobacteriia</taxon>
        <taxon>Flavobacteriales</taxon>
        <taxon>Flavobacteriaceae</taxon>
        <taxon>Flavobacterium</taxon>
    </lineage>
</organism>
<comment type="subcellular location">
    <subcellularLocation>
        <location evidence="1">Cell outer membrane</location>
    </subcellularLocation>
</comment>
<keyword evidence="4" id="KW-0472">Membrane</keyword>
<evidence type="ECO:0000256" key="4">
    <source>
        <dbReference type="ARBA" id="ARBA00023136"/>
    </source>
</evidence>
<keyword evidence="3 6" id="KW-0732">Signal</keyword>
<accession>A0ABW8YUS2</accession>
<dbReference type="Gene3D" id="1.25.40.390">
    <property type="match status" value="1"/>
</dbReference>
<dbReference type="Proteomes" id="UP001629156">
    <property type="component" value="Unassembled WGS sequence"/>
</dbReference>
<reference evidence="8 9" key="1">
    <citation type="submission" date="2024-06" db="EMBL/GenBank/DDBJ databases">
        <authorList>
            <person name="Kaempfer P."/>
            <person name="Viver T."/>
        </authorList>
    </citation>
    <scope>NUCLEOTIDE SEQUENCE [LARGE SCALE GENOMIC DNA]</scope>
    <source>
        <strain evidence="8 9">ST-119</strain>
    </source>
</reference>
<dbReference type="Pfam" id="PF07980">
    <property type="entry name" value="SusD_RagB"/>
    <property type="match status" value="1"/>
</dbReference>
<dbReference type="RefSeq" id="WP_408083065.1">
    <property type="nucleotide sequence ID" value="NZ_JBELPZ010000001.1"/>
</dbReference>
<evidence type="ECO:0000256" key="5">
    <source>
        <dbReference type="ARBA" id="ARBA00023237"/>
    </source>
</evidence>
<evidence type="ECO:0000313" key="8">
    <source>
        <dbReference type="EMBL" id="MFL9842838.1"/>
    </source>
</evidence>
<comment type="similarity">
    <text evidence="2">Belongs to the SusD family.</text>
</comment>
<feature type="chain" id="PRO_5046835235" evidence="6">
    <location>
        <begin position="24"/>
        <end position="496"/>
    </location>
</feature>
<dbReference type="InterPro" id="IPR012944">
    <property type="entry name" value="SusD_RagB_dom"/>
</dbReference>
<feature type="domain" description="RagB/SusD" evidence="7">
    <location>
        <begin position="363"/>
        <end position="496"/>
    </location>
</feature>
<gene>
    <name evidence="8" type="ORF">ABS766_00270</name>
</gene>